<accession>A0A074RLC8</accession>
<keyword evidence="4" id="KW-1185">Reference proteome</keyword>
<reference evidence="3 4" key="1">
    <citation type="submission" date="2013-12" db="EMBL/GenBank/DDBJ databases">
        <authorList>
            <person name="Cubeta M."/>
            <person name="Pakala S."/>
            <person name="Fedorova N."/>
            <person name="Thomas E."/>
            <person name="Dean R."/>
            <person name="Jabaji S."/>
            <person name="Neate S."/>
            <person name="Toda T."/>
            <person name="Tavantzis S."/>
            <person name="Vilgalys R."/>
            <person name="Bharathan N."/>
            <person name="Pakala S."/>
            <person name="Losada L.S."/>
            <person name="Zafar N."/>
            <person name="Nierman W."/>
        </authorList>
    </citation>
    <scope>NUCLEOTIDE SEQUENCE [LARGE SCALE GENOMIC DNA]</scope>
    <source>
        <strain evidence="3 4">123E</strain>
    </source>
</reference>
<keyword evidence="1" id="KW-0175">Coiled coil</keyword>
<evidence type="ECO:0000256" key="2">
    <source>
        <dbReference type="SAM" id="MobiDB-lite"/>
    </source>
</evidence>
<name>A0A074RLC8_9AGAM</name>
<sequence length="246" mass="26721">MSSPPPPDAPEDHGFFHSFKGRLRRAKDSMKSPDSSSRGSGLLSPSSSSFRVLSRSRSTTPTPGTRPLLRDSGESAPVPPPEPPAEVSLASTAVINPQRSPANTTWSRLESSLRTLEKGTKSIPGLNSALNAFIGCLDSAQIASSNREEYEQLAEELTSMVDALNQYTAELGSGSNTSIANIVQAIEDQITSIQEQQERSTVRHLLEATDSQEDVIRHYRRIEKLFRQLQVSTLCIANPVGSYLPS</sequence>
<dbReference type="HOGENOM" id="CLU_1129604_0_0_1"/>
<feature type="compositionally biased region" description="Low complexity" evidence="2">
    <location>
        <begin position="32"/>
        <end position="67"/>
    </location>
</feature>
<evidence type="ECO:0000313" key="4">
    <source>
        <dbReference type="Proteomes" id="UP000027456"/>
    </source>
</evidence>
<dbReference type="AlphaFoldDB" id="A0A074RLC8"/>
<organism evidence="3 4">
    <name type="scientific">Rhizoctonia solani 123E</name>
    <dbReference type="NCBI Taxonomy" id="1423351"/>
    <lineage>
        <taxon>Eukaryota</taxon>
        <taxon>Fungi</taxon>
        <taxon>Dikarya</taxon>
        <taxon>Basidiomycota</taxon>
        <taxon>Agaricomycotina</taxon>
        <taxon>Agaricomycetes</taxon>
        <taxon>Cantharellales</taxon>
        <taxon>Ceratobasidiaceae</taxon>
        <taxon>Rhizoctonia</taxon>
    </lineage>
</organism>
<feature type="region of interest" description="Disordered" evidence="2">
    <location>
        <begin position="1"/>
        <end position="86"/>
    </location>
</feature>
<dbReference type="CDD" id="cd21037">
    <property type="entry name" value="MLKL_NTD"/>
    <property type="match status" value="1"/>
</dbReference>
<comment type="caution">
    <text evidence="3">The sequence shown here is derived from an EMBL/GenBank/DDBJ whole genome shotgun (WGS) entry which is preliminary data.</text>
</comment>
<feature type="coiled-coil region" evidence="1">
    <location>
        <begin position="140"/>
        <end position="170"/>
    </location>
</feature>
<dbReference type="InterPro" id="IPR059179">
    <property type="entry name" value="MLKL-like_MCAfunc"/>
</dbReference>
<evidence type="ECO:0000256" key="1">
    <source>
        <dbReference type="SAM" id="Coils"/>
    </source>
</evidence>
<proteinExistence type="predicted"/>
<dbReference type="OrthoDB" id="3266026at2759"/>
<gene>
    <name evidence="3" type="ORF">V565_261520</name>
</gene>
<protein>
    <recommendedName>
        <fullName evidence="5">Vegetative incompatibility protein HET-E-1</fullName>
    </recommendedName>
</protein>
<evidence type="ECO:0000313" key="3">
    <source>
        <dbReference type="EMBL" id="KEP45548.1"/>
    </source>
</evidence>
<dbReference type="EMBL" id="AZST01001690">
    <property type="protein sequence ID" value="KEP45548.1"/>
    <property type="molecule type" value="Genomic_DNA"/>
</dbReference>
<evidence type="ECO:0008006" key="5">
    <source>
        <dbReference type="Google" id="ProtNLM"/>
    </source>
</evidence>
<dbReference type="Proteomes" id="UP000027456">
    <property type="component" value="Unassembled WGS sequence"/>
</dbReference>
<dbReference type="STRING" id="1423351.A0A074RLC8"/>